<dbReference type="SMART" id="SM00267">
    <property type="entry name" value="GGDEF"/>
    <property type="match status" value="1"/>
</dbReference>
<organism evidence="3 4">
    <name type="scientific">Actinoplanes sandaracinus</name>
    <dbReference type="NCBI Taxonomy" id="3045177"/>
    <lineage>
        <taxon>Bacteria</taxon>
        <taxon>Bacillati</taxon>
        <taxon>Actinomycetota</taxon>
        <taxon>Actinomycetes</taxon>
        <taxon>Micromonosporales</taxon>
        <taxon>Micromonosporaceae</taxon>
        <taxon>Actinoplanes</taxon>
    </lineage>
</organism>
<evidence type="ECO:0000313" key="4">
    <source>
        <dbReference type="Proteomes" id="UP001241758"/>
    </source>
</evidence>
<dbReference type="EMBL" id="JASCTH010000004">
    <property type="protein sequence ID" value="MDI6098344.1"/>
    <property type="molecule type" value="Genomic_DNA"/>
</dbReference>
<keyword evidence="3" id="KW-0548">Nucleotidyltransferase</keyword>
<keyword evidence="3" id="KW-0378">Hydrolase</keyword>
<dbReference type="Gene3D" id="3.20.20.450">
    <property type="entry name" value="EAL domain"/>
    <property type="match status" value="1"/>
</dbReference>
<accession>A0ABT6WF56</accession>
<dbReference type="SMART" id="SM00052">
    <property type="entry name" value="EAL"/>
    <property type="match status" value="1"/>
</dbReference>
<dbReference type="PANTHER" id="PTHR33121">
    <property type="entry name" value="CYCLIC DI-GMP PHOSPHODIESTERASE PDEF"/>
    <property type="match status" value="1"/>
</dbReference>
<dbReference type="Gene3D" id="3.30.70.270">
    <property type="match status" value="1"/>
</dbReference>
<dbReference type="Pfam" id="PF00990">
    <property type="entry name" value="GGDEF"/>
    <property type="match status" value="1"/>
</dbReference>
<proteinExistence type="predicted"/>
<dbReference type="GO" id="GO:0071111">
    <property type="term" value="F:cyclic-guanylate-specific phosphodiesterase activity"/>
    <property type="evidence" value="ECO:0007669"/>
    <property type="project" value="UniProtKB-EC"/>
</dbReference>
<dbReference type="Proteomes" id="UP001241758">
    <property type="component" value="Unassembled WGS sequence"/>
</dbReference>
<dbReference type="InterPro" id="IPR001633">
    <property type="entry name" value="EAL_dom"/>
</dbReference>
<evidence type="ECO:0000259" key="1">
    <source>
        <dbReference type="PROSITE" id="PS50883"/>
    </source>
</evidence>
<evidence type="ECO:0000259" key="2">
    <source>
        <dbReference type="PROSITE" id="PS50887"/>
    </source>
</evidence>
<gene>
    <name evidence="3" type="ORF">QLQ12_06980</name>
</gene>
<dbReference type="PANTHER" id="PTHR33121:SF70">
    <property type="entry name" value="SIGNALING PROTEIN YKOW"/>
    <property type="match status" value="1"/>
</dbReference>
<protein>
    <submittedName>
        <fullName evidence="3">Bifunctional diguanylate cyclase/phosphodiesterase</fullName>
        <ecNumber evidence="3">2.7.7.65</ecNumber>
        <ecNumber evidence="3">3.1.4.52</ecNumber>
    </submittedName>
</protein>
<dbReference type="Pfam" id="PF00563">
    <property type="entry name" value="EAL"/>
    <property type="match status" value="1"/>
</dbReference>
<dbReference type="RefSeq" id="WP_282757963.1">
    <property type="nucleotide sequence ID" value="NZ_JASCTH010000004.1"/>
</dbReference>
<comment type="caution">
    <text evidence="3">The sequence shown here is derived from an EMBL/GenBank/DDBJ whole genome shotgun (WGS) entry which is preliminary data.</text>
</comment>
<dbReference type="CDD" id="cd01948">
    <property type="entry name" value="EAL"/>
    <property type="match status" value="1"/>
</dbReference>
<dbReference type="SUPFAM" id="SSF141868">
    <property type="entry name" value="EAL domain-like"/>
    <property type="match status" value="1"/>
</dbReference>
<sequence length="596" mass="65280">MTHPVRSADESSLNALAQRWLREVAAVGYVPGRRAKPLQEIKELLLELVSAVTAEPFELEPGWRVGARLVELRMADPKVIGVTVRLLTAHLPQLFDGDPDVVGDRVPRVLEQVNNGFAAALRDTAMAIGEDINRAMRVTWQADKSVLQHRLQYARLHDPVTGLPNRAYLREALRRLTAGGGRGRLGVCLLRVDGFADLNDALGHSHGDGLLEAIGSRLRDLVRSWQDTARDQSTGPEDDDRYLLAHLGGEQFVLVVTGTANAHQMVKVAKLARLALRTVVLPSVDGYVPRVKTSAGIVEAQAGSRTEPDEWLRDVHRALAWARADPGGVMVFEQARARADIVRHRLAAAMPAALERGEFEPYFQPILALADRRVVGVEALARWRHPRAGLLVPAEFIMLAEQTGLIRQLGHTLLEQACRHGAAWRSHGHELLINVNLAAAQLADPGLVAVVADVLYRTKLPAEWLQLEITETAAVDQYRQVLHDLVELGVRLALDDYGTGYASLRSLSRLPVTTVKLAAELVADLEDGDDAAAAAIVRHTIGMCHDLNITVIAEGIETETQYRRLSRLGCDLGQGFLFARPTSASTLPLPEDPFPV</sequence>
<evidence type="ECO:0000313" key="3">
    <source>
        <dbReference type="EMBL" id="MDI6098344.1"/>
    </source>
</evidence>
<dbReference type="InterPro" id="IPR000160">
    <property type="entry name" value="GGDEF_dom"/>
</dbReference>
<dbReference type="PROSITE" id="PS50883">
    <property type="entry name" value="EAL"/>
    <property type="match status" value="1"/>
</dbReference>
<feature type="domain" description="GGDEF" evidence="2">
    <location>
        <begin position="183"/>
        <end position="335"/>
    </location>
</feature>
<feature type="domain" description="EAL" evidence="1">
    <location>
        <begin position="343"/>
        <end position="595"/>
    </location>
</feature>
<keyword evidence="3" id="KW-0808">Transferase</keyword>
<dbReference type="PROSITE" id="PS50887">
    <property type="entry name" value="GGDEF"/>
    <property type="match status" value="1"/>
</dbReference>
<dbReference type="InterPro" id="IPR050706">
    <property type="entry name" value="Cyclic-di-GMP_PDE-like"/>
</dbReference>
<dbReference type="InterPro" id="IPR029787">
    <property type="entry name" value="Nucleotide_cyclase"/>
</dbReference>
<name>A0ABT6WF56_9ACTN</name>
<reference evidence="3 4" key="1">
    <citation type="submission" date="2023-05" db="EMBL/GenBank/DDBJ databases">
        <title>Actinoplanes sp. NEAU-A12 genome sequencing.</title>
        <authorList>
            <person name="Wang Z.-S."/>
        </authorList>
    </citation>
    <scope>NUCLEOTIDE SEQUENCE [LARGE SCALE GENOMIC DNA]</scope>
    <source>
        <strain evidence="3 4">NEAU-A12</strain>
    </source>
</reference>
<dbReference type="CDD" id="cd01949">
    <property type="entry name" value="GGDEF"/>
    <property type="match status" value="1"/>
</dbReference>
<keyword evidence="4" id="KW-1185">Reference proteome</keyword>
<dbReference type="SUPFAM" id="SSF55073">
    <property type="entry name" value="Nucleotide cyclase"/>
    <property type="match status" value="1"/>
</dbReference>
<dbReference type="NCBIfam" id="TIGR00254">
    <property type="entry name" value="GGDEF"/>
    <property type="match status" value="1"/>
</dbReference>
<dbReference type="EC" id="2.7.7.65" evidence="3"/>
<dbReference type="InterPro" id="IPR043128">
    <property type="entry name" value="Rev_trsase/Diguanyl_cyclase"/>
</dbReference>
<dbReference type="InterPro" id="IPR035919">
    <property type="entry name" value="EAL_sf"/>
</dbReference>
<dbReference type="GO" id="GO:0052621">
    <property type="term" value="F:diguanylate cyclase activity"/>
    <property type="evidence" value="ECO:0007669"/>
    <property type="project" value="UniProtKB-EC"/>
</dbReference>
<dbReference type="EC" id="3.1.4.52" evidence="3"/>